<dbReference type="AlphaFoldDB" id="A0A5M3WH31"/>
<gene>
    <name evidence="1" type="ORF">Amac_010270</name>
</gene>
<evidence type="ECO:0000313" key="1">
    <source>
        <dbReference type="EMBL" id="GES07432.1"/>
    </source>
</evidence>
<accession>A0A5M3WH31</accession>
<protein>
    <submittedName>
        <fullName evidence="1">Uncharacterized protein</fullName>
    </submittedName>
</protein>
<proteinExistence type="predicted"/>
<dbReference type="EMBL" id="BLAE01000006">
    <property type="protein sequence ID" value="GES07432.1"/>
    <property type="molecule type" value="Genomic_DNA"/>
</dbReference>
<dbReference type="RefSeq" id="WP_155353140.1">
    <property type="nucleotide sequence ID" value="NZ_BAAAHL010000012.1"/>
</dbReference>
<reference evidence="1 2" key="1">
    <citation type="submission" date="2019-10" db="EMBL/GenBank/DDBJ databases">
        <title>Whole genome shotgun sequence of Acrocarpospora macrocephala NBRC 16266.</title>
        <authorList>
            <person name="Ichikawa N."/>
            <person name="Kimura A."/>
            <person name="Kitahashi Y."/>
            <person name="Komaki H."/>
            <person name="Oguchi A."/>
        </authorList>
    </citation>
    <scope>NUCLEOTIDE SEQUENCE [LARGE SCALE GENOMIC DNA]</scope>
    <source>
        <strain evidence="1 2">NBRC 16266</strain>
    </source>
</reference>
<evidence type="ECO:0000313" key="2">
    <source>
        <dbReference type="Proteomes" id="UP000331127"/>
    </source>
</evidence>
<organism evidence="1 2">
    <name type="scientific">Acrocarpospora macrocephala</name>
    <dbReference type="NCBI Taxonomy" id="150177"/>
    <lineage>
        <taxon>Bacteria</taxon>
        <taxon>Bacillati</taxon>
        <taxon>Actinomycetota</taxon>
        <taxon>Actinomycetes</taxon>
        <taxon>Streptosporangiales</taxon>
        <taxon>Streptosporangiaceae</taxon>
        <taxon>Acrocarpospora</taxon>
    </lineage>
</organism>
<dbReference type="Proteomes" id="UP000331127">
    <property type="component" value="Unassembled WGS sequence"/>
</dbReference>
<comment type="caution">
    <text evidence="1">The sequence shown here is derived from an EMBL/GenBank/DDBJ whole genome shotgun (WGS) entry which is preliminary data.</text>
</comment>
<keyword evidence="2" id="KW-1185">Reference proteome</keyword>
<sequence>MAVHRINRDEWNIIDDLMFALDTSPAPEVIGEMDWGTDYTQTDGTITGLLYIPDADGIFYIDPSGPD</sequence>
<name>A0A5M3WH31_9ACTN</name>